<comment type="caution">
    <text evidence="12">The sequence shown here is derived from an EMBL/GenBank/DDBJ whole genome shotgun (WGS) entry which is preliminary data.</text>
</comment>
<comment type="similarity">
    <text evidence="2">Belongs to the VKOR family.</text>
</comment>
<dbReference type="InterPro" id="IPR012932">
    <property type="entry name" value="VKOR"/>
</dbReference>
<dbReference type="Pfam" id="PF07884">
    <property type="entry name" value="VKOR"/>
    <property type="match status" value="1"/>
</dbReference>
<comment type="subcellular location">
    <subcellularLocation>
        <location evidence="1">Membrane</location>
        <topology evidence="1">Multi-pass membrane protein</topology>
    </subcellularLocation>
</comment>
<keyword evidence="7 10" id="KW-0472">Membrane</keyword>
<evidence type="ECO:0000259" key="11">
    <source>
        <dbReference type="Pfam" id="PF07884"/>
    </source>
</evidence>
<feature type="transmembrane region" description="Helical" evidence="10">
    <location>
        <begin position="29"/>
        <end position="48"/>
    </location>
</feature>
<evidence type="ECO:0000256" key="10">
    <source>
        <dbReference type="SAM" id="Phobius"/>
    </source>
</evidence>
<keyword evidence="13" id="KW-1185">Reference proteome</keyword>
<reference evidence="12" key="1">
    <citation type="submission" date="2022-06" db="EMBL/GenBank/DDBJ databases">
        <title>Aeoliella straminimaris, a novel planctomycete from sediments.</title>
        <authorList>
            <person name="Vitorino I.R."/>
            <person name="Lage O.M."/>
        </authorList>
    </citation>
    <scope>NUCLEOTIDE SEQUENCE</scope>
    <source>
        <strain evidence="12">ICT_H6.2</strain>
    </source>
</reference>
<evidence type="ECO:0000256" key="3">
    <source>
        <dbReference type="ARBA" id="ARBA00022692"/>
    </source>
</evidence>
<keyword evidence="4" id="KW-0874">Quinone</keyword>
<keyword evidence="9" id="KW-0676">Redox-active center</keyword>
<evidence type="ECO:0000256" key="7">
    <source>
        <dbReference type="ARBA" id="ARBA00023136"/>
    </source>
</evidence>
<proteinExistence type="inferred from homology"/>
<dbReference type="GO" id="GO:0048038">
    <property type="term" value="F:quinone binding"/>
    <property type="evidence" value="ECO:0007669"/>
    <property type="project" value="UniProtKB-KW"/>
</dbReference>
<accession>A0A9X2FJM5</accession>
<keyword evidence="6" id="KW-0560">Oxidoreductase</keyword>
<keyword evidence="8" id="KW-1015">Disulfide bond</keyword>
<evidence type="ECO:0000313" key="12">
    <source>
        <dbReference type="EMBL" id="MCO6047491.1"/>
    </source>
</evidence>
<evidence type="ECO:0000256" key="8">
    <source>
        <dbReference type="ARBA" id="ARBA00023157"/>
    </source>
</evidence>
<organism evidence="12 13">
    <name type="scientific">Aeoliella straminimaris</name>
    <dbReference type="NCBI Taxonomy" id="2954799"/>
    <lineage>
        <taxon>Bacteria</taxon>
        <taxon>Pseudomonadati</taxon>
        <taxon>Planctomycetota</taxon>
        <taxon>Planctomycetia</taxon>
        <taxon>Pirellulales</taxon>
        <taxon>Lacipirellulaceae</taxon>
        <taxon>Aeoliella</taxon>
    </lineage>
</organism>
<protein>
    <submittedName>
        <fullName evidence="12">Vitamin K epoxide reductase</fullName>
    </submittedName>
</protein>
<evidence type="ECO:0000256" key="2">
    <source>
        <dbReference type="ARBA" id="ARBA00006214"/>
    </source>
</evidence>
<evidence type="ECO:0000256" key="5">
    <source>
        <dbReference type="ARBA" id="ARBA00022989"/>
    </source>
</evidence>
<feature type="transmembrane region" description="Helical" evidence="10">
    <location>
        <begin position="141"/>
        <end position="163"/>
    </location>
</feature>
<evidence type="ECO:0000256" key="9">
    <source>
        <dbReference type="ARBA" id="ARBA00023284"/>
    </source>
</evidence>
<gene>
    <name evidence="12" type="ORF">NG895_26610</name>
</gene>
<dbReference type="Proteomes" id="UP001155241">
    <property type="component" value="Unassembled WGS sequence"/>
</dbReference>
<dbReference type="InterPro" id="IPR038354">
    <property type="entry name" value="VKOR_sf"/>
</dbReference>
<keyword evidence="5 10" id="KW-1133">Transmembrane helix</keyword>
<keyword evidence="3 10" id="KW-0812">Transmembrane</keyword>
<evidence type="ECO:0000313" key="13">
    <source>
        <dbReference type="Proteomes" id="UP001155241"/>
    </source>
</evidence>
<evidence type="ECO:0000256" key="1">
    <source>
        <dbReference type="ARBA" id="ARBA00004141"/>
    </source>
</evidence>
<dbReference type="GO" id="GO:0016020">
    <property type="term" value="C:membrane"/>
    <property type="evidence" value="ECO:0007669"/>
    <property type="project" value="UniProtKB-SubCell"/>
</dbReference>
<dbReference type="EMBL" id="JAMXLR010000092">
    <property type="protein sequence ID" value="MCO6047491.1"/>
    <property type="molecule type" value="Genomic_DNA"/>
</dbReference>
<dbReference type="GO" id="GO:0016491">
    <property type="term" value="F:oxidoreductase activity"/>
    <property type="evidence" value="ECO:0007669"/>
    <property type="project" value="UniProtKB-KW"/>
</dbReference>
<feature type="transmembrane region" description="Helical" evidence="10">
    <location>
        <begin position="114"/>
        <end position="135"/>
    </location>
</feature>
<sequence length="210" mass="23342">MFDQNAQIDSDLNAAVPPYSYNPSAWSQRVPICILAGIATVIASYMALYQWRLIDSVWDPVFGDGTAKVLDSKVAQTMDRWIGIPDAALGAFAYLGDAVLGMAGSTRRWQYRPWLVLLFGIDVIPLGVVSSVLVILQGTVVGYWCFLCLVTAVISLILAYWAYDEVYVSLSYLWRVWSKTHSWRELGYAFCGVPSEQALAAGREIVEEAR</sequence>
<dbReference type="RefSeq" id="WP_252855601.1">
    <property type="nucleotide sequence ID" value="NZ_JAMXLR010000092.1"/>
</dbReference>
<name>A0A9X2FJM5_9BACT</name>
<evidence type="ECO:0000256" key="4">
    <source>
        <dbReference type="ARBA" id="ARBA00022719"/>
    </source>
</evidence>
<evidence type="ECO:0000256" key="6">
    <source>
        <dbReference type="ARBA" id="ARBA00023002"/>
    </source>
</evidence>
<dbReference type="Gene3D" id="1.20.1440.130">
    <property type="entry name" value="VKOR domain"/>
    <property type="match status" value="1"/>
</dbReference>
<dbReference type="AlphaFoldDB" id="A0A9X2FJM5"/>
<feature type="domain" description="Vitamin K epoxide reductase" evidence="11">
    <location>
        <begin position="31"/>
        <end position="162"/>
    </location>
</feature>